<dbReference type="PANTHER" id="PTHR48044">
    <property type="entry name" value="GLYCOSYLTRANSFERASE"/>
    <property type="match status" value="1"/>
</dbReference>
<dbReference type="EMBL" id="MLFT02000012">
    <property type="protein sequence ID" value="PHT31493.1"/>
    <property type="molecule type" value="Genomic_DNA"/>
</dbReference>
<proteinExistence type="predicted"/>
<dbReference type="Gene3D" id="3.40.50.2000">
    <property type="entry name" value="Glycogen Phosphorylase B"/>
    <property type="match status" value="1"/>
</dbReference>
<reference evidence="2 3" key="1">
    <citation type="journal article" date="2017" name="Genome Biol.">
        <title>New reference genome sequences of hot pepper reveal the massive evolution of plant disease-resistance genes by retroduplication.</title>
        <authorList>
            <person name="Kim S."/>
            <person name="Park J."/>
            <person name="Yeom S.I."/>
            <person name="Kim Y.M."/>
            <person name="Seo E."/>
            <person name="Kim K.T."/>
            <person name="Kim M.S."/>
            <person name="Lee J.M."/>
            <person name="Cheong K."/>
            <person name="Shin H.S."/>
            <person name="Kim S.B."/>
            <person name="Han K."/>
            <person name="Lee J."/>
            <person name="Park M."/>
            <person name="Lee H.A."/>
            <person name="Lee H.Y."/>
            <person name="Lee Y."/>
            <person name="Oh S."/>
            <person name="Lee J.H."/>
            <person name="Choi E."/>
            <person name="Choi E."/>
            <person name="Lee S.E."/>
            <person name="Jeon J."/>
            <person name="Kim H."/>
            <person name="Choi G."/>
            <person name="Song H."/>
            <person name="Lee J."/>
            <person name="Lee S.C."/>
            <person name="Kwon J.K."/>
            <person name="Lee H.Y."/>
            <person name="Koo N."/>
            <person name="Hong Y."/>
            <person name="Kim R.W."/>
            <person name="Kang W.H."/>
            <person name="Huh J.H."/>
            <person name="Kang B.C."/>
            <person name="Yang T.J."/>
            <person name="Lee Y.H."/>
            <person name="Bennetzen J.L."/>
            <person name="Choi D."/>
        </authorList>
    </citation>
    <scope>NUCLEOTIDE SEQUENCE [LARGE SCALE GENOMIC DNA]</scope>
    <source>
        <strain evidence="3">cv. PBC81</strain>
    </source>
</reference>
<dbReference type="SUPFAM" id="SSF53756">
    <property type="entry name" value="UDP-Glycosyltransferase/glycogen phosphorylase"/>
    <property type="match status" value="1"/>
</dbReference>
<dbReference type="OrthoDB" id="5835829at2759"/>
<name>A0A2G2VEU6_CAPBA</name>
<dbReference type="PANTHER" id="PTHR48044:SF39">
    <property type="entry name" value="GLYCOSYLTRANSFERASE"/>
    <property type="match status" value="1"/>
</dbReference>
<reference evidence="3" key="2">
    <citation type="journal article" date="2017" name="J. Anim. Genet.">
        <title>Multiple reference genome sequences of hot pepper reveal the massive evolution of plant disease resistance genes by retroduplication.</title>
        <authorList>
            <person name="Kim S."/>
            <person name="Park J."/>
            <person name="Yeom S.-I."/>
            <person name="Kim Y.-M."/>
            <person name="Seo E."/>
            <person name="Kim K.-T."/>
            <person name="Kim M.-S."/>
            <person name="Lee J.M."/>
            <person name="Cheong K."/>
            <person name="Shin H.-S."/>
            <person name="Kim S.-B."/>
            <person name="Han K."/>
            <person name="Lee J."/>
            <person name="Park M."/>
            <person name="Lee H.-A."/>
            <person name="Lee H.-Y."/>
            <person name="Lee Y."/>
            <person name="Oh S."/>
            <person name="Lee J.H."/>
            <person name="Choi E."/>
            <person name="Choi E."/>
            <person name="Lee S.E."/>
            <person name="Jeon J."/>
            <person name="Kim H."/>
            <person name="Choi G."/>
            <person name="Song H."/>
            <person name="Lee J."/>
            <person name="Lee S.-C."/>
            <person name="Kwon J.-K."/>
            <person name="Lee H.-Y."/>
            <person name="Koo N."/>
            <person name="Hong Y."/>
            <person name="Kim R.W."/>
            <person name="Kang W.-H."/>
            <person name="Huh J.H."/>
            <person name="Kang B.-C."/>
            <person name="Yang T.-J."/>
            <person name="Lee Y.-H."/>
            <person name="Bennetzen J.L."/>
            <person name="Choi D."/>
        </authorList>
    </citation>
    <scope>NUCLEOTIDE SEQUENCE [LARGE SCALE GENOMIC DNA]</scope>
    <source>
        <strain evidence="3">cv. PBC81</strain>
    </source>
</reference>
<evidence type="ECO:0000313" key="3">
    <source>
        <dbReference type="Proteomes" id="UP000224567"/>
    </source>
</evidence>
<sequence>MKFGVPIIAMPMKVDQPLNAKIVEYIGIGMEAARDEDGKLQRKEIAKAIRKVVVEESGEAVRKIAKELSWKMKAKRDEEIDGVGLAVMSISNHGGPKHPYLSGNHAPNSYDRSNAEETQYNGNMVKNHMKTIMGNNVPQSQLTSRKSSVKSLLHD</sequence>
<protein>
    <submittedName>
        <fullName evidence="2">Cyanidin-3-O-glucoside 2-O-glucuronosyltransferase</fullName>
    </submittedName>
</protein>
<dbReference type="AlphaFoldDB" id="A0A2G2VEU6"/>
<keyword evidence="3" id="KW-1185">Reference proteome</keyword>
<dbReference type="STRING" id="33114.A0A2G2VEU6"/>
<feature type="region of interest" description="Disordered" evidence="1">
    <location>
        <begin position="134"/>
        <end position="155"/>
    </location>
</feature>
<comment type="caution">
    <text evidence="2">The sequence shown here is derived from an EMBL/GenBank/DDBJ whole genome shotgun (WGS) entry which is preliminary data.</text>
</comment>
<dbReference type="Proteomes" id="UP000224567">
    <property type="component" value="Unassembled WGS sequence"/>
</dbReference>
<organism evidence="2 3">
    <name type="scientific">Capsicum baccatum</name>
    <name type="common">Peruvian pepper</name>
    <dbReference type="NCBI Taxonomy" id="33114"/>
    <lineage>
        <taxon>Eukaryota</taxon>
        <taxon>Viridiplantae</taxon>
        <taxon>Streptophyta</taxon>
        <taxon>Embryophyta</taxon>
        <taxon>Tracheophyta</taxon>
        <taxon>Spermatophyta</taxon>
        <taxon>Magnoliopsida</taxon>
        <taxon>eudicotyledons</taxon>
        <taxon>Gunneridae</taxon>
        <taxon>Pentapetalae</taxon>
        <taxon>asterids</taxon>
        <taxon>lamiids</taxon>
        <taxon>Solanales</taxon>
        <taxon>Solanaceae</taxon>
        <taxon>Solanoideae</taxon>
        <taxon>Capsiceae</taxon>
        <taxon>Capsicum</taxon>
    </lineage>
</organism>
<accession>A0A2G2VEU6</accession>
<gene>
    <name evidence="2" type="ORF">CQW23_27830</name>
</gene>
<evidence type="ECO:0000313" key="2">
    <source>
        <dbReference type="EMBL" id="PHT31493.1"/>
    </source>
</evidence>
<evidence type="ECO:0000256" key="1">
    <source>
        <dbReference type="SAM" id="MobiDB-lite"/>
    </source>
</evidence>
<dbReference type="GO" id="GO:1901135">
    <property type="term" value="P:carbohydrate derivative metabolic process"/>
    <property type="evidence" value="ECO:0007669"/>
    <property type="project" value="UniProtKB-ARBA"/>
</dbReference>
<dbReference type="GO" id="GO:0008194">
    <property type="term" value="F:UDP-glycosyltransferase activity"/>
    <property type="evidence" value="ECO:0007669"/>
    <property type="project" value="UniProtKB-ARBA"/>
</dbReference>